<reference evidence="2" key="1">
    <citation type="submission" date="2016-04" db="EMBL/GenBank/DDBJ databases">
        <authorList>
            <person name="Chen L."/>
            <person name="Zhuang W."/>
            <person name="Wang G."/>
        </authorList>
    </citation>
    <scope>NUCLEOTIDE SEQUENCE [LARGE SCALE GENOMIC DNA]</scope>
    <source>
        <strain evidence="2">208</strain>
    </source>
</reference>
<organism evidence="1 2">
    <name type="scientific">Niastella populi</name>
    <dbReference type="NCBI Taxonomy" id="550983"/>
    <lineage>
        <taxon>Bacteria</taxon>
        <taxon>Pseudomonadati</taxon>
        <taxon>Bacteroidota</taxon>
        <taxon>Chitinophagia</taxon>
        <taxon>Chitinophagales</taxon>
        <taxon>Chitinophagaceae</taxon>
        <taxon>Niastella</taxon>
    </lineage>
</organism>
<proteinExistence type="predicted"/>
<gene>
    <name evidence="1" type="ORF">A4R26_29695</name>
</gene>
<dbReference type="Proteomes" id="UP000192276">
    <property type="component" value="Unassembled WGS sequence"/>
</dbReference>
<dbReference type="EMBL" id="LWBP01000219">
    <property type="protein sequence ID" value="OQP51191.1"/>
    <property type="molecule type" value="Genomic_DNA"/>
</dbReference>
<keyword evidence="2" id="KW-1185">Reference proteome</keyword>
<sequence length="125" mass="14404">MPDIEFVYARFFRLDREKSIGIGCNLINSSADTLLFDKRAFSVSSKYAQYEAVSSEGAPGYSEYIMPDTIKLAPGRKKYNFIFAFRSKNKMSKKEYSNILFRDTITFGYARGDRYDTVLQLIGRD</sequence>
<comment type="caution">
    <text evidence="1">The sequence shown here is derived from an EMBL/GenBank/DDBJ whole genome shotgun (WGS) entry which is preliminary data.</text>
</comment>
<evidence type="ECO:0000313" key="1">
    <source>
        <dbReference type="EMBL" id="OQP51191.1"/>
    </source>
</evidence>
<protein>
    <submittedName>
        <fullName evidence="1">Uncharacterized protein</fullName>
    </submittedName>
</protein>
<name>A0A1V9EYF7_9BACT</name>
<accession>A0A1V9EYF7</accession>
<dbReference type="AlphaFoldDB" id="A0A1V9EYF7"/>
<evidence type="ECO:0000313" key="2">
    <source>
        <dbReference type="Proteomes" id="UP000192276"/>
    </source>
</evidence>